<protein>
    <recommendedName>
        <fullName evidence="5">Enoyl reductase (ER) domain-containing protein</fullName>
    </recommendedName>
</protein>
<evidence type="ECO:0000256" key="4">
    <source>
        <dbReference type="RuleBase" id="RU361277"/>
    </source>
</evidence>
<dbReference type="InterPro" id="IPR050129">
    <property type="entry name" value="Zn_alcohol_dh"/>
</dbReference>
<reference evidence="6 7" key="1">
    <citation type="submission" date="2017-06" db="EMBL/GenBank/DDBJ databases">
        <title>Comparative genomic analysis of Ambrosia Fusariam Clade fungi.</title>
        <authorList>
            <person name="Stajich J.E."/>
            <person name="Carrillo J."/>
            <person name="Kijimoto T."/>
            <person name="Eskalen A."/>
            <person name="O'Donnell K."/>
            <person name="Kasson M."/>
        </authorList>
    </citation>
    <scope>NUCLEOTIDE SEQUENCE [LARGE SCALE GENOMIC DNA]</scope>
    <source>
        <strain evidence="6 7">NRRL62584</strain>
    </source>
</reference>
<keyword evidence="2 4" id="KW-0862">Zinc</keyword>
<proteinExistence type="inferred from homology"/>
<comment type="cofactor">
    <cofactor evidence="4">
        <name>Zn(2+)</name>
        <dbReference type="ChEBI" id="CHEBI:29105"/>
    </cofactor>
</comment>
<dbReference type="OrthoDB" id="256333at2759"/>
<feature type="domain" description="Enoyl reductase (ER)" evidence="5">
    <location>
        <begin position="11"/>
        <end position="314"/>
    </location>
</feature>
<sequence length="327" mass="33908">MKMKAFQYENSQKGLELREIPKPEAGSGQVQLQVKAAGMCHSDCHIVSGSSDAWLTKKPITLGHEVAGIITEIGPGVTGFSLGDRVAVSQVCHPVEERDWSLGIGLGFDGGYAQYAVAPVRRLMHIPGGVSFAQAAVATDALATSYHAVVSEAGAKPGMTIGIVGLGGLGMSGLAFGALQGAVMYGFDIDKDKFEEATRLGASGCFKRLELASDVALDAIVDFAGTGHTTENALRVVKEGGKVVLVGLAAKTAVVPTELLVLRTVTLVGSLGASVDDLAQVLKLLKEGLIDPMLVEVPFAEIPASIDALAKGGVKGRCWADPSKVVE</sequence>
<dbReference type="SUPFAM" id="SSF51735">
    <property type="entry name" value="NAD(P)-binding Rossmann-fold domains"/>
    <property type="match status" value="1"/>
</dbReference>
<evidence type="ECO:0000313" key="7">
    <source>
        <dbReference type="Proteomes" id="UP000288168"/>
    </source>
</evidence>
<dbReference type="InterPro" id="IPR002328">
    <property type="entry name" value="ADH_Zn_CS"/>
</dbReference>
<dbReference type="PANTHER" id="PTHR43401">
    <property type="entry name" value="L-THREONINE 3-DEHYDROGENASE"/>
    <property type="match status" value="1"/>
</dbReference>
<keyword evidence="7" id="KW-1185">Reference proteome</keyword>
<keyword evidence="3" id="KW-0560">Oxidoreductase</keyword>
<dbReference type="Pfam" id="PF00107">
    <property type="entry name" value="ADH_zinc_N"/>
    <property type="match status" value="1"/>
</dbReference>
<dbReference type="InterPro" id="IPR013149">
    <property type="entry name" value="ADH-like_C"/>
</dbReference>
<dbReference type="SMART" id="SM00829">
    <property type="entry name" value="PKS_ER"/>
    <property type="match status" value="1"/>
</dbReference>
<dbReference type="EMBL" id="NKCI01000060">
    <property type="protein sequence ID" value="RSL60188.1"/>
    <property type="molecule type" value="Genomic_DNA"/>
</dbReference>
<evidence type="ECO:0000256" key="1">
    <source>
        <dbReference type="ARBA" id="ARBA00022723"/>
    </source>
</evidence>
<dbReference type="GO" id="GO:0016491">
    <property type="term" value="F:oxidoreductase activity"/>
    <property type="evidence" value="ECO:0007669"/>
    <property type="project" value="UniProtKB-KW"/>
</dbReference>
<dbReference type="Gene3D" id="3.90.180.10">
    <property type="entry name" value="Medium-chain alcohol dehydrogenases, catalytic domain"/>
    <property type="match status" value="1"/>
</dbReference>
<evidence type="ECO:0000256" key="2">
    <source>
        <dbReference type="ARBA" id="ARBA00022833"/>
    </source>
</evidence>
<dbReference type="Proteomes" id="UP000288168">
    <property type="component" value="Unassembled WGS sequence"/>
</dbReference>
<dbReference type="InterPro" id="IPR013154">
    <property type="entry name" value="ADH-like_N"/>
</dbReference>
<keyword evidence="1 4" id="KW-0479">Metal-binding</keyword>
<evidence type="ECO:0000256" key="3">
    <source>
        <dbReference type="ARBA" id="ARBA00023002"/>
    </source>
</evidence>
<gene>
    <name evidence="6" type="ORF">CEP54_006868</name>
</gene>
<dbReference type="PROSITE" id="PS00059">
    <property type="entry name" value="ADH_ZINC"/>
    <property type="match status" value="1"/>
</dbReference>
<dbReference type="InterPro" id="IPR011032">
    <property type="entry name" value="GroES-like_sf"/>
</dbReference>
<evidence type="ECO:0000259" key="5">
    <source>
        <dbReference type="SMART" id="SM00829"/>
    </source>
</evidence>
<dbReference type="PANTHER" id="PTHR43401:SF4">
    <property type="entry name" value="D-ARABINOSE 1-DEHYDROGENASE (NADP(+))"/>
    <property type="match status" value="1"/>
</dbReference>
<dbReference type="GO" id="GO:0008270">
    <property type="term" value="F:zinc ion binding"/>
    <property type="evidence" value="ECO:0007669"/>
    <property type="project" value="InterPro"/>
</dbReference>
<dbReference type="Pfam" id="PF08240">
    <property type="entry name" value="ADH_N"/>
    <property type="match status" value="1"/>
</dbReference>
<dbReference type="AlphaFoldDB" id="A0A428Q4I5"/>
<comment type="similarity">
    <text evidence="4">Belongs to the zinc-containing alcohol dehydrogenase family.</text>
</comment>
<dbReference type="InterPro" id="IPR036291">
    <property type="entry name" value="NAD(P)-bd_dom_sf"/>
</dbReference>
<comment type="caution">
    <text evidence="6">The sequence shown here is derived from an EMBL/GenBank/DDBJ whole genome shotgun (WGS) entry which is preliminary data.</text>
</comment>
<name>A0A428Q4I5_9HYPO</name>
<organism evidence="6 7">
    <name type="scientific">Fusarium duplospermum</name>
    <dbReference type="NCBI Taxonomy" id="1325734"/>
    <lineage>
        <taxon>Eukaryota</taxon>
        <taxon>Fungi</taxon>
        <taxon>Dikarya</taxon>
        <taxon>Ascomycota</taxon>
        <taxon>Pezizomycotina</taxon>
        <taxon>Sordariomycetes</taxon>
        <taxon>Hypocreomycetidae</taxon>
        <taxon>Hypocreales</taxon>
        <taxon>Nectriaceae</taxon>
        <taxon>Fusarium</taxon>
        <taxon>Fusarium solani species complex</taxon>
    </lineage>
</organism>
<dbReference type="InterPro" id="IPR020843">
    <property type="entry name" value="ER"/>
</dbReference>
<dbReference type="STRING" id="1325734.A0A428Q4I5"/>
<dbReference type="Gene3D" id="3.40.50.720">
    <property type="entry name" value="NAD(P)-binding Rossmann-like Domain"/>
    <property type="match status" value="1"/>
</dbReference>
<dbReference type="CDD" id="cd08254">
    <property type="entry name" value="hydroxyacyl_CoA_DH"/>
    <property type="match status" value="1"/>
</dbReference>
<dbReference type="SUPFAM" id="SSF50129">
    <property type="entry name" value="GroES-like"/>
    <property type="match status" value="1"/>
</dbReference>
<evidence type="ECO:0000313" key="6">
    <source>
        <dbReference type="EMBL" id="RSL60188.1"/>
    </source>
</evidence>
<accession>A0A428Q4I5</accession>